<dbReference type="EMBL" id="JACRIW010000045">
    <property type="protein sequence ID" value="MBI5169172.1"/>
    <property type="molecule type" value="Genomic_DNA"/>
</dbReference>
<accession>A0A933SAX4</accession>
<sequence length="318" mass="33782">MNAKPLHVVFGAGQIGPRLARQLLAKGCAVRVVRRGSAAPPEGAELRSGDATDPAFAAEAATGAAAIYHVMNPGEYSVKAWGELCPKYMDAMIAAASRSGARLVTLDNLYMHGRGGTMPMNESTPVAPISPKGEIRAREAAKLFAAHERGDVRAVSGRASDFYGPGGVGTHFGEMLWKRVLAGQSAQVLVNPDIVHSFHYTEDVAAGLAALGTGPDDATGRWWMLPVGPALTPRQMIAEFGRALGRDVPTEQMPGWLLGLASLFVPLLRELKEMGYQWEQPFVADDSAFRAKFGVAPTTVADGARATVEWAKAAFGTR</sequence>
<feature type="domain" description="NAD-dependent epimerase/dehydratase" evidence="1">
    <location>
        <begin position="11"/>
        <end position="216"/>
    </location>
</feature>
<dbReference type="InterPro" id="IPR036291">
    <property type="entry name" value="NAD(P)-bd_dom_sf"/>
</dbReference>
<name>A0A933SAX4_UNCEI</name>
<dbReference type="Proteomes" id="UP000696931">
    <property type="component" value="Unassembled WGS sequence"/>
</dbReference>
<proteinExistence type="predicted"/>
<evidence type="ECO:0000313" key="2">
    <source>
        <dbReference type="EMBL" id="MBI5169172.1"/>
    </source>
</evidence>
<dbReference type="SUPFAM" id="SSF51735">
    <property type="entry name" value="NAD(P)-binding Rossmann-fold domains"/>
    <property type="match status" value="1"/>
</dbReference>
<dbReference type="InterPro" id="IPR001509">
    <property type="entry name" value="Epimerase_deHydtase"/>
</dbReference>
<organism evidence="2 3">
    <name type="scientific">Eiseniibacteriota bacterium</name>
    <dbReference type="NCBI Taxonomy" id="2212470"/>
    <lineage>
        <taxon>Bacteria</taxon>
        <taxon>Candidatus Eiseniibacteriota</taxon>
    </lineage>
</organism>
<protein>
    <submittedName>
        <fullName evidence="2">NAD-dependent epimerase/dehydratase family protein</fullName>
    </submittedName>
</protein>
<reference evidence="2" key="1">
    <citation type="submission" date="2020-07" db="EMBL/GenBank/DDBJ databases">
        <title>Huge and variable diversity of episymbiotic CPR bacteria and DPANN archaea in groundwater ecosystems.</title>
        <authorList>
            <person name="He C.Y."/>
            <person name="Keren R."/>
            <person name="Whittaker M."/>
            <person name="Farag I.F."/>
            <person name="Doudna J."/>
            <person name="Cate J.H.D."/>
            <person name="Banfield J.F."/>
        </authorList>
    </citation>
    <scope>NUCLEOTIDE SEQUENCE</scope>
    <source>
        <strain evidence="2">NC_groundwater_1813_Pr3_B-0.1um_71_17</strain>
    </source>
</reference>
<dbReference type="Pfam" id="PF01370">
    <property type="entry name" value="Epimerase"/>
    <property type="match status" value="1"/>
</dbReference>
<gene>
    <name evidence="2" type="ORF">HZA61_06765</name>
</gene>
<dbReference type="AlphaFoldDB" id="A0A933SAX4"/>
<evidence type="ECO:0000313" key="3">
    <source>
        <dbReference type="Proteomes" id="UP000696931"/>
    </source>
</evidence>
<dbReference type="Gene3D" id="3.40.50.720">
    <property type="entry name" value="NAD(P)-binding Rossmann-like Domain"/>
    <property type="match status" value="1"/>
</dbReference>
<comment type="caution">
    <text evidence="2">The sequence shown here is derived from an EMBL/GenBank/DDBJ whole genome shotgun (WGS) entry which is preliminary data.</text>
</comment>
<evidence type="ECO:0000259" key="1">
    <source>
        <dbReference type="Pfam" id="PF01370"/>
    </source>
</evidence>